<organism evidence="1 2">
    <name type="scientific">Phyllosticta citrichinensis</name>
    <dbReference type="NCBI Taxonomy" id="1130410"/>
    <lineage>
        <taxon>Eukaryota</taxon>
        <taxon>Fungi</taxon>
        <taxon>Dikarya</taxon>
        <taxon>Ascomycota</taxon>
        <taxon>Pezizomycotina</taxon>
        <taxon>Dothideomycetes</taxon>
        <taxon>Dothideomycetes incertae sedis</taxon>
        <taxon>Botryosphaeriales</taxon>
        <taxon>Phyllostictaceae</taxon>
        <taxon>Phyllosticta</taxon>
    </lineage>
</organism>
<dbReference type="Proteomes" id="UP001456524">
    <property type="component" value="Unassembled WGS sequence"/>
</dbReference>
<sequence>MQHFAPHPRSAFEGYYSKFKLPSGSYLALIICSVPKALTKPHMVSFTYVPTDKSQIYQREIWVEDIERVTKGSQGAFELRIPRLGTVSCIGDSTTRYSLSCEFISFDATVYGSTRLPWNRESAESTPEGLLVHLPLPLHWHVHTLGSLANFRLSIPETLYDFAAVDREGVALVHQEKNWAFSFPSAHIWIQACEPTHDSTSPSPSPYPPHPVPIRAFCLAGGHILGTTAFLLSHHPPSLDQPLTFAPPFAMRVLNFSPFMGTHIDWASRRVRIEVRGWSRKINVRAQGEREDFFGLSAPFADGHRKNWCAESFNAVVEVEIYKWRWTKWRWERVSVERFEKASLEFGGEWYGERGGRCTTG</sequence>
<dbReference type="InterPro" id="IPR025893">
    <property type="entry name" value="Tocopherol_cyclase"/>
</dbReference>
<dbReference type="PANTHER" id="PTHR35309">
    <property type="match status" value="1"/>
</dbReference>
<proteinExistence type="predicted"/>
<protein>
    <submittedName>
        <fullName evidence="1">Uncharacterized protein</fullName>
    </submittedName>
</protein>
<comment type="caution">
    <text evidence="1">The sequence shown here is derived from an EMBL/GenBank/DDBJ whole genome shotgun (WGS) entry which is preliminary data.</text>
</comment>
<keyword evidence="2" id="KW-1185">Reference proteome</keyword>
<accession>A0ABR1XU28</accession>
<gene>
    <name evidence="1" type="ORF">IWX90DRAFT_386097</name>
</gene>
<name>A0ABR1XU28_9PEZI</name>
<evidence type="ECO:0000313" key="1">
    <source>
        <dbReference type="EMBL" id="KAK8166786.1"/>
    </source>
</evidence>
<dbReference type="PANTHER" id="PTHR35309:SF4">
    <property type="entry name" value="TOCOPHEROL CYCLASE"/>
    <property type="match status" value="1"/>
</dbReference>
<evidence type="ECO:0000313" key="2">
    <source>
        <dbReference type="Proteomes" id="UP001456524"/>
    </source>
</evidence>
<reference evidence="1 2" key="1">
    <citation type="journal article" date="2022" name="G3 (Bethesda)">
        <title>Enemy or ally: a genomic approach to elucidate the lifestyle of Phyllosticta citrichinaensis.</title>
        <authorList>
            <person name="Buijs V.A."/>
            <person name="Groenewald J.Z."/>
            <person name="Haridas S."/>
            <person name="LaButti K.M."/>
            <person name="Lipzen A."/>
            <person name="Martin F.M."/>
            <person name="Barry K."/>
            <person name="Grigoriev I.V."/>
            <person name="Crous P.W."/>
            <person name="Seidl M.F."/>
        </authorList>
    </citation>
    <scope>NUCLEOTIDE SEQUENCE [LARGE SCALE GENOMIC DNA]</scope>
    <source>
        <strain evidence="1 2">CBS 129764</strain>
    </source>
</reference>
<dbReference type="EMBL" id="JBBWUH010000005">
    <property type="protein sequence ID" value="KAK8166786.1"/>
    <property type="molecule type" value="Genomic_DNA"/>
</dbReference>